<dbReference type="AlphaFoldDB" id="A0A1H4FJR7"/>
<dbReference type="InterPro" id="IPR010982">
    <property type="entry name" value="Lambda_DNA-bd_dom_sf"/>
</dbReference>
<dbReference type="GO" id="GO:0003677">
    <property type="term" value="F:DNA binding"/>
    <property type="evidence" value="ECO:0007669"/>
    <property type="project" value="InterPro"/>
</dbReference>
<dbReference type="Gene3D" id="1.20.58.130">
    <property type="match status" value="1"/>
</dbReference>
<dbReference type="Gene3D" id="1.10.260.40">
    <property type="entry name" value="lambda repressor-like DNA-binding domains"/>
    <property type="match status" value="1"/>
</dbReference>
<keyword evidence="1" id="KW-0175">Coiled coil</keyword>
<accession>A0A1H4FJR7</accession>
<reference evidence="4" key="1">
    <citation type="submission" date="2016-10" db="EMBL/GenBank/DDBJ databases">
        <authorList>
            <person name="Varghese N."/>
            <person name="Submissions S."/>
        </authorList>
    </citation>
    <scope>NUCLEOTIDE SEQUENCE [LARGE SCALE GENOMIC DNA]</scope>
    <source>
        <strain evidence="4">DSM 25157</strain>
    </source>
</reference>
<feature type="coiled-coil region" evidence="1">
    <location>
        <begin position="24"/>
        <end position="58"/>
    </location>
</feature>
<dbReference type="STRING" id="592050.SAMN05421875_1672"/>
<sequence>MNTFSNAFRAEVARMARKEIKPELQGMRKAITSHRSEIAALKREVKALTSQLKSSRRQIKVADEPKAKAAIEETGSKKPRQIQFNAQTLVEKRAALGITQKEMALLLGASSLSVYKWESGRVHPRAAQLERIAQVLKLGKRKALALLSPQ</sequence>
<dbReference type="PROSITE" id="PS50943">
    <property type="entry name" value="HTH_CROC1"/>
    <property type="match status" value="1"/>
</dbReference>
<dbReference type="EMBL" id="FNQJ01000067">
    <property type="protein sequence ID" value="SEA97287.1"/>
    <property type="molecule type" value="Genomic_DNA"/>
</dbReference>
<dbReference type="RefSeq" id="WP_066784489.1">
    <property type="nucleotide sequence ID" value="NZ_FNQJ01000067.1"/>
</dbReference>
<dbReference type="SUPFAM" id="SSF47413">
    <property type="entry name" value="lambda repressor-like DNA-binding domains"/>
    <property type="match status" value="1"/>
</dbReference>
<proteinExistence type="predicted"/>
<evidence type="ECO:0000313" key="4">
    <source>
        <dbReference type="Proteomes" id="UP000199002"/>
    </source>
</evidence>
<protein>
    <submittedName>
        <fullName evidence="3">Helix-turn-helix domain-containing protein</fullName>
    </submittedName>
</protein>
<evidence type="ECO:0000256" key="1">
    <source>
        <dbReference type="SAM" id="Coils"/>
    </source>
</evidence>
<organism evidence="3 4">
    <name type="scientific">Acidovorax soli</name>
    <dbReference type="NCBI Taxonomy" id="592050"/>
    <lineage>
        <taxon>Bacteria</taxon>
        <taxon>Pseudomonadati</taxon>
        <taxon>Pseudomonadota</taxon>
        <taxon>Betaproteobacteria</taxon>
        <taxon>Burkholderiales</taxon>
        <taxon>Comamonadaceae</taxon>
        <taxon>Acidovorax</taxon>
    </lineage>
</organism>
<feature type="domain" description="HTH cro/C1-type" evidence="2">
    <location>
        <begin position="89"/>
        <end position="144"/>
    </location>
</feature>
<dbReference type="CDD" id="cd00093">
    <property type="entry name" value="HTH_XRE"/>
    <property type="match status" value="1"/>
</dbReference>
<evidence type="ECO:0000313" key="3">
    <source>
        <dbReference type="EMBL" id="SEA97287.1"/>
    </source>
</evidence>
<dbReference type="InterPro" id="IPR001387">
    <property type="entry name" value="Cro/C1-type_HTH"/>
</dbReference>
<evidence type="ECO:0000259" key="2">
    <source>
        <dbReference type="PROSITE" id="PS50943"/>
    </source>
</evidence>
<dbReference type="SMART" id="SM00530">
    <property type="entry name" value="HTH_XRE"/>
    <property type="match status" value="1"/>
</dbReference>
<gene>
    <name evidence="3" type="ORF">SAMN05421875_1672</name>
</gene>
<dbReference type="GeneID" id="34231304"/>
<dbReference type="Proteomes" id="UP000199002">
    <property type="component" value="Unassembled WGS sequence"/>
</dbReference>
<keyword evidence="4" id="KW-1185">Reference proteome</keyword>
<dbReference type="Pfam" id="PF01381">
    <property type="entry name" value="HTH_3"/>
    <property type="match status" value="1"/>
</dbReference>
<name>A0A1H4FJR7_9BURK</name>